<proteinExistence type="inferred from homology"/>
<keyword evidence="4" id="KW-0175">Coiled coil</keyword>
<keyword evidence="3" id="KW-0238">DNA-binding</keyword>
<feature type="domain" description="Type I restriction modification DNA specificity" evidence="6">
    <location>
        <begin position="9"/>
        <end position="175"/>
    </location>
</feature>
<protein>
    <recommendedName>
        <fullName evidence="6">Type I restriction modification DNA specificity domain-containing protein</fullName>
    </recommendedName>
</protein>
<feature type="coiled-coil region" evidence="4">
    <location>
        <begin position="165"/>
        <end position="202"/>
    </location>
</feature>
<reference evidence="7 8" key="1">
    <citation type="submission" date="2019-01" db="EMBL/GenBank/DDBJ databases">
        <title>Pseudolysobacter antarctica gen. nov., sp. nov., isolated from Fildes Peninsula, Antarctica.</title>
        <authorList>
            <person name="Wei Z."/>
            <person name="Peng F."/>
        </authorList>
    </citation>
    <scope>NUCLEOTIDE SEQUENCE [LARGE SCALE GENOMIC DNA]</scope>
    <source>
        <strain evidence="7 8">AQ6-296</strain>
    </source>
</reference>
<dbReference type="GO" id="GO:0009307">
    <property type="term" value="P:DNA restriction-modification system"/>
    <property type="evidence" value="ECO:0007669"/>
    <property type="project" value="UniProtKB-KW"/>
</dbReference>
<keyword evidence="2" id="KW-0680">Restriction system</keyword>
<dbReference type="OrthoDB" id="9798929at2"/>
<dbReference type="Proteomes" id="UP000291562">
    <property type="component" value="Chromosome"/>
</dbReference>
<evidence type="ECO:0000313" key="8">
    <source>
        <dbReference type="Proteomes" id="UP000291562"/>
    </source>
</evidence>
<evidence type="ECO:0000259" key="6">
    <source>
        <dbReference type="Pfam" id="PF01420"/>
    </source>
</evidence>
<dbReference type="InterPro" id="IPR051212">
    <property type="entry name" value="Type-I_RE_S_subunit"/>
</dbReference>
<dbReference type="REBASE" id="300956">
    <property type="entry name" value="S.Xba196ORF7010P"/>
</dbReference>
<feature type="region of interest" description="Disordered" evidence="5">
    <location>
        <begin position="495"/>
        <end position="534"/>
    </location>
</feature>
<accession>A0A411HI10</accession>
<organism evidence="7 8">
    <name type="scientific">Pseudolysobacter antarcticus</name>
    <dbReference type="NCBI Taxonomy" id="2511995"/>
    <lineage>
        <taxon>Bacteria</taxon>
        <taxon>Pseudomonadati</taxon>
        <taxon>Pseudomonadota</taxon>
        <taxon>Gammaproteobacteria</taxon>
        <taxon>Lysobacterales</taxon>
        <taxon>Rhodanobacteraceae</taxon>
        <taxon>Pseudolysobacter</taxon>
    </lineage>
</organism>
<dbReference type="InterPro" id="IPR044946">
    <property type="entry name" value="Restrct_endonuc_typeI_TRD_sf"/>
</dbReference>
<dbReference type="Pfam" id="PF01420">
    <property type="entry name" value="Methylase_S"/>
    <property type="match status" value="1"/>
</dbReference>
<dbReference type="GO" id="GO:0003677">
    <property type="term" value="F:DNA binding"/>
    <property type="evidence" value="ECO:0007669"/>
    <property type="project" value="UniProtKB-KW"/>
</dbReference>
<dbReference type="KEGG" id="xbc:ELE36_07000"/>
<dbReference type="Gene3D" id="3.90.220.20">
    <property type="entry name" value="DNA methylase specificity domains"/>
    <property type="match status" value="2"/>
</dbReference>
<dbReference type="RefSeq" id="WP_129832392.1">
    <property type="nucleotide sequence ID" value="NZ_CP035704.1"/>
</dbReference>
<dbReference type="SUPFAM" id="SSF116734">
    <property type="entry name" value="DNA methylase specificity domain"/>
    <property type="match status" value="2"/>
</dbReference>
<evidence type="ECO:0000256" key="1">
    <source>
        <dbReference type="ARBA" id="ARBA00010923"/>
    </source>
</evidence>
<dbReference type="CDD" id="cd17249">
    <property type="entry name" value="RMtype1_S_EcoR124I-TRD2-CR2_like"/>
    <property type="match status" value="1"/>
</dbReference>
<dbReference type="InterPro" id="IPR000055">
    <property type="entry name" value="Restrct_endonuc_typeI_TRD"/>
</dbReference>
<dbReference type="PANTHER" id="PTHR43140:SF1">
    <property type="entry name" value="TYPE I RESTRICTION ENZYME ECOKI SPECIFICITY SUBUNIT"/>
    <property type="match status" value="1"/>
</dbReference>
<evidence type="ECO:0000313" key="7">
    <source>
        <dbReference type="EMBL" id="QBB70133.1"/>
    </source>
</evidence>
<comment type="similarity">
    <text evidence="1">Belongs to the type-I restriction system S methylase family.</text>
</comment>
<dbReference type="PANTHER" id="PTHR43140">
    <property type="entry name" value="TYPE-1 RESTRICTION ENZYME ECOKI SPECIFICITY PROTEIN"/>
    <property type="match status" value="1"/>
</dbReference>
<dbReference type="EMBL" id="CP035704">
    <property type="protein sequence ID" value="QBB70133.1"/>
    <property type="molecule type" value="Genomic_DNA"/>
</dbReference>
<evidence type="ECO:0000256" key="4">
    <source>
        <dbReference type="SAM" id="Coils"/>
    </source>
</evidence>
<dbReference type="AlphaFoldDB" id="A0A411HI10"/>
<name>A0A411HI10_9GAMM</name>
<gene>
    <name evidence="7" type="ORF">ELE36_07000</name>
</gene>
<dbReference type="CDD" id="cd17253">
    <property type="entry name" value="RMtype1_S_Eco933I-TRD2-CR2_like"/>
    <property type="match status" value="1"/>
</dbReference>
<sequence>MSEVSVLMGWSIATIMDVARSSGGGTPSKSEPSYWDQGNIPWVSPKDMKSFFVTSSEDSITDKALVRLTLVPRDSVLIVVRSGILSRTLPVSINKIPVTINQDMRAFVPKQGIDARYLAWQFISKEREILDSCAKDGTTVASIEGPALASFPMAIAPLAEQTRIVEKLEELLSDLDAGVAELKAAQRKLVQYRQSLLKAAVEGALSADWRAARHSYDPSPPSPFLRKRGSVGFAHQGVMDSGFRENDRQSETGADLLQRILTERRARWETKQLAKFAEQGKTPPKDWQAKYPEPVAPNITELPSLPSSWVWASLDMLGEIASGVAKGTKRAVAVVTREVAYLRVANVQRGYLNLAQVKMIEATEADIRELRLLSGDVLFNEGGDLDKLGRGWVWRGEVPECIHQNHVFRMRPYLDATPSELISHHGNTFGKTWFKSAGKQTTNLASINMTMLRAFPVPIAPEAESVEILARLTPALDATTEQQKKCRTWINTIHRPTQKHPQSRLRRPARAARSQRRTRQRFAGTHPHRTDRSR</sequence>
<evidence type="ECO:0000256" key="5">
    <source>
        <dbReference type="SAM" id="MobiDB-lite"/>
    </source>
</evidence>
<feature type="compositionally biased region" description="Basic residues" evidence="5">
    <location>
        <begin position="496"/>
        <end position="527"/>
    </location>
</feature>
<keyword evidence="8" id="KW-1185">Reference proteome</keyword>
<evidence type="ECO:0000256" key="3">
    <source>
        <dbReference type="ARBA" id="ARBA00023125"/>
    </source>
</evidence>
<evidence type="ECO:0000256" key="2">
    <source>
        <dbReference type="ARBA" id="ARBA00022747"/>
    </source>
</evidence>